<keyword evidence="4" id="KW-1003">Cell membrane</keyword>
<evidence type="ECO:0000256" key="1">
    <source>
        <dbReference type="ARBA" id="ARBA00004651"/>
    </source>
</evidence>
<organism evidence="10 11">
    <name type="scientific">Rhizobium aquaticum</name>
    <dbReference type="NCBI Taxonomy" id="1549636"/>
    <lineage>
        <taxon>Bacteria</taxon>
        <taxon>Pseudomonadati</taxon>
        <taxon>Pseudomonadota</taxon>
        <taxon>Alphaproteobacteria</taxon>
        <taxon>Hyphomicrobiales</taxon>
        <taxon>Rhizobiaceae</taxon>
        <taxon>Rhizobium/Agrobacterium group</taxon>
        <taxon>Rhizobium</taxon>
    </lineage>
</organism>
<keyword evidence="3 8" id="KW-0813">Transport</keyword>
<evidence type="ECO:0000256" key="4">
    <source>
        <dbReference type="ARBA" id="ARBA00022475"/>
    </source>
</evidence>
<dbReference type="Gene3D" id="1.20.1720.10">
    <property type="entry name" value="Multidrug resistance protein D"/>
    <property type="match status" value="1"/>
</dbReference>
<dbReference type="NCBIfam" id="TIGR00710">
    <property type="entry name" value="efflux_Bcr_CflA"/>
    <property type="match status" value="1"/>
</dbReference>
<comment type="caution">
    <text evidence="8">Lacks conserved residue(s) required for the propagation of feature annotation.</text>
</comment>
<name>A0ABV2IYP0_9HYPH</name>
<feature type="domain" description="Major facilitator superfamily (MFS) profile" evidence="9">
    <location>
        <begin position="5"/>
        <end position="393"/>
    </location>
</feature>
<feature type="transmembrane region" description="Helical" evidence="8">
    <location>
        <begin position="340"/>
        <end position="363"/>
    </location>
</feature>
<feature type="transmembrane region" description="Helical" evidence="8">
    <location>
        <begin position="75"/>
        <end position="93"/>
    </location>
</feature>
<feature type="transmembrane region" description="Helical" evidence="8">
    <location>
        <begin position="212"/>
        <end position="236"/>
    </location>
</feature>
<dbReference type="PANTHER" id="PTHR23502:SF132">
    <property type="entry name" value="POLYAMINE TRANSPORTER 2-RELATED"/>
    <property type="match status" value="1"/>
</dbReference>
<accession>A0ABV2IYP0</accession>
<feature type="transmembrane region" description="Helical" evidence="8">
    <location>
        <begin position="162"/>
        <end position="182"/>
    </location>
</feature>
<dbReference type="PANTHER" id="PTHR23502">
    <property type="entry name" value="MAJOR FACILITATOR SUPERFAMILY"/>
    <property type="match status" value="1"/>
</dbReference>
<gene>
    <name evidence="10" type="ORF">ABID16_001949</name>
</gene>
<feature type="transmembrane region" description="Helical" evidence="8">
    <location>
        <begin position="278"/>
        <end position="298"/>
    </location>
</feature>
<evidence type="ECO:0000256" key="2">
    <source>
        <dbReference type="ARBA" id="ARBA00006236"/>
    </source>
</evidence>
<dbReference type="CDD" id="cd17320">
    <property type="entry name" value="MFS_MdfA_MDR_like"/>
    <property type="match status" value="1"/>
</dbReference>
<evidence type="ECO:0000256" key="3">
    <source>
        <dbReference type="ARBA" id="ARBA00022448"/>
    </source>
</evidence>
<comment type="caution">
    <text evidence="10">The sequence shown here is derived from an EMBL/GenBank/DDBJ whole genome shotgun (WGS) entry which is preliminary data.</text>
</comment>
<evidence type="ECO:0000256" key="5">
    <source>
        <dbReference type="ARBA" id="ARBA00022692"/>
    </source>
</evidence>
<feature type="transmembrane region" description="Helical" evidence="8">
    <location>
        <begin position="44"/>
        <end position="63"/>
    </location>
</feature>
<feature type="transmembrane region" description="Helical" evidence="8">
    <location>
        <begin position="369"/>
        <end position="389"/>
    </location>
</feature>
<dbReference type="InterPro" id="IPR020846">
    <property type="entry name" value="MFS_dom"/>
</dbReference>
<feature type="transmembrane region" description="Helical" evidence="8">
    <location>
        <begin position="248"/>
        <end position="266"/>
    </location>
</feature>
<dbReference type="RefSeq" id="WP_354556146.1">
    <property type="nucleotide sequence ID" value="NZ_JBEPMB010000002.1"/>
</dbReference>
<evidence type="ECO:0000256" key="7">
    <source>
        <dbReference type="ARBA" id="ARBA00023136"/>
    </source>
</evidence>
<evidence type="ECO:0000256" key="6">
    <source>
        <dbReference type="ARBA" id="ARBA00022989"/>
    </source>
</evidence>
<dbReference type="SUPFAM" id="SSF103473">
    <property type="entry name" value="MFS general substrate transporter"/>
    <property type="match status" value="1"/>
</dbReference>
<dbReference type="InterPro" id="IPR036259">
    <property type="entry name" value="MFS_trans_sf"/>
</dbReference>
<sequence>MKPEIFKLAVILALLGAVGPVAIDMYIPALPKIAADLHADAAAAQWTLMSFFSAFGICQLVYGPASDSVGRKPPLYFGLGLFLVASAGCALAPSMGWLIAARFVQGVGAAAVMSIPRAVIRDLYTGSDATRLMSTIMLVTSVSPMLAPLGGSGLMTAFGWPAVFWFAAGTAGVSILLTRFGLKETLHPEYRTRFELSGMVAAFKVLIRDRNFIGQTLIGGAGMASFFAFLATAPFLYTQHFGLTSTQFSLAFALNALGFFGSSQFAANLGNRFGAMPVVRFCVAGFAATTVLLFIVFAAGIGTFVMLVGLLIIANAFLGLVIPTAMVLSLEEHGPIAGTAASLGGTMQMLIGAAAIVGVSAVFDGKPVTMAAVIALCGIVALAVSLLMLGRRPAMAA</sequence>
<dbReference type="PROSITE" id="PS50850">
    <property type="entry name" value="MFS"/>
    <property type="match status" value="1"/>
</dbReference>
<comment type="similarity">
    <text evidence="2 8">Belongs to the major facilitator superfamily. Bcr/CmlA family.</text>
</comment>
<protein>
    <recommendedName>
        <fullName evidence="8">Bcr/CflA family efflux transporter</fullName>
    </recommendedName>
</protein>
<evidence type="ECO:0000259" key="9">
    <source>
        <dbReference type="PROSITE" id="PS50850"/>
    </source>
</evidence>
<keyword evidence="7 8" id="KW-0472">Membrane</keyword>
<evidence type="ECO:0000256" key="8">
    <source>
        <dbReference type="RuleBase" id="RU365088"/>
    </source>
</evidence>
<feature type="transmembrane region" description="Helical" evidence="8">
    <location>
        <begin position="304"/>
        <end position="328"/>
    </location>
</feature>
<dbReference type="Pfam" id="PF07690">
    <property type="entry name" value="MFS_1"/>
    <property type="match status" value="1"/>
</dbReference>
<evidence type="ECO:0000313" key="11">
    <source>
        <dbReference type="Proteomes" id="UP001549047"/>
    </source>
</evidence>
<evidence type="ECO:0000313" key="10">
    <source>
        <dbReference type="EMBL" id="MET3613620.1"/>
    </source>
</evidence>
<proteinExistence type="inferred from homology"/>
<keyword evidence="8" id="KW-0997">Cell inner membrane</keyword>
<dbReference type="Proteomes" id="UP001549047">
    <property type="component" value="Unassembled WGS sequence"/>
</dbReference>
<keyword evidence="5 8" id="KW-0812">Transmembrane</keyword>
<dbReference type="InterPro" id="IPR004812">
    <property type="entry name" value="Efflux_drug-R_Bcr/CmlA"/>
</dbReference>
<reference evidence="10 11" key="1">
    <citation type="submission" date="2024-06" db="EMBL/GenBank/DDBJ databases">
        <title>Genomic Encyclopedia of Type Strains, Phase IV (KMG-IV): sequencing the most valuable type-strain genomes for metagenomic binning, comparative biology and taxonomic classification.</title>
        <authorList>
            <person name="Goeker M."/>
        </authorList>
    </citation>
    <scope>NUCLEOTIDE SEQUENCE [LARGE SCALE GENOMIC DNA]</scope>
    <source>
        <strain evidence="10 11">DSM 29780</strain>
    </source>
</reference>
<dbReference type="EMBL" id="JBEPMB010000002">
    <property type="protein sequence ID" value="MET3613620.1"/>
    <property type="molecule type" value="Genomic_DNA"/>
</dbReference>
<keyword evidence="11" id="KW-1185">Reference proteome</keyword>
<comment type="subcellular location">
    <subcellularLocation>
        <location evidence="8">Cell inner membrane</location>
        <topology evidence="8">Multi-pass membrane protein</topology>
    </subcellularLocation>
    <subcellularLocation>
        <location evidence="1">Cell membrane</location>
        <topology evidence="1">Multi-pass membrane protein</topology>
    </subcellularLocation>
</comment>
<dbReference type="InterPro" id="IPR011701">
    <property type="entry name" value="MFS"/>
</dbReference>
<keyword evidence="6 8" id="KW-1133">Transmembrane helix</keyword>